<feature type="binding site" evidence="5">
    <location>
        <position position="162"/>
    </location>
    <ligand>
        <name>ATP</name>
        <dbReference type="ChEBI" id="CHEBI:30616"/>
    </ligand>
</feature>
<keyword evidence="5 7" id="KW-0067">ATP-binding</keyword>
<dbReference type="PRINTS" id="PR00094">
    <property type="entry name" value="ADENYLTKNASE"/>
</dbReference>
<protein>
    <recommendedName>
        <fullName evidence="5 7">Adenylate kinase</fullName>
        <shortName evidence="5">AK</shortName>
        <ecNumber evidence="5 7">2.7.4.3</ecNumber>
    </recommendedName>
    <alternativeName>
        <fullName evidence="5">ATP-AMP transphosphorylase</fullName>
    </alternativeName>
    <alternativeName>
        <fullName evidence="5">ATP:AMP phosphotransferase</fullName>
    </alternativeName>
    <alternativeName>
        <fullName evidence="5">Adenylate monophosphate kinase</fullName>
    </alternativeName>
</protein>
<sequence>MELLLLIGPPGSGKGTLARMFAEDGYVHLSTGELLRERARTDAALADALATGNLIEDATVTALLRDAAQGHDRVLLDGYPRTLTQVPLVDELFAGAAVQALHLDVPESTLLARIARRGADSGRPEDAQDKAAHRLRIYEKDTAPLLSVYAQRGVLRSISGSGTPEEVERRARAALREHAAPHM</sequence>
<dbReference type="Gene3D" id="3.40.50.300">
    <property type="entry name" value="P-loop containing nucleotide triphosphate hydrolases"/>
    <property type="match status" value="1"/>
</dbReference>
<dbReference type="PROSITE" id="PS00113">
    <property type="entry name" value="ADENYLATE_KINASE"/>
    <property type="match status" value="1"/>
</dbReference>
<gene>
    <name evidence="5" type="primary">adk</name>
    <name evidence="8" type="ORF">J2Y00_002600</name>
</gene>
<feature type="binding site" evidence="5">
    <location>
        <begin position="11"/>
        <end position="16"/>
    </location>
    <ligand>
        <name>ATP</name>
        <dbReference type="ChEBI" id="CHEBI:30616"/>
    </ligand>
</feature>
<comment type="caution">
    <text evidence="8">The sequence shown here is derived from an EMBL/GenBank/DDBJ whole genome shotgun (WGS) entry which is preliminary data.</text>
</comment>
<dbReference type="GO" id="GO:0044209">
    <property type="term" value="P:AMP salvage"/>
    <property type="evidence" value="ECO:0007669"/>
    <property type="project" value="UniProtKB-UniRule"/>
</dbReference>
<dbReference type="GO" id="GO:0004017">
    <property type="term" value="F:AMP kinase activity"/>
    <property type="evidence" value="ECO:0007669"/>
    <property type="project" value="UniProtKB-UniRule"/>
</dbReference>
<evidence type="ECO:0000256" key="7">
    <source>
        <dbReference type="RuleBase" id="RU003331"/>
    </source>
</evidence>
<accession>A0AAE4BLI4</accession>
<name>A0AAE4BLI4_9DEIO</name>
<evidence type="ECO:0000256" key="3">
    <source>
        <dbReference type="ARBA" id="ARBA00022741"/>
    </source>
</evidence>
<comment type="subunit">
    <text evidence="5 7">Monomer.</text>
</comment>
<evidence type="ECO:0000313" key="9">
    <source>
        <dbReference type="Proteomes" id="UP001185331"/>
    </source>
</evidence>
<feature type="binding site" evidence="5">
    <location>
        <position position="85"/>
    </location>
    <ligand>
        <name>AMP</name>
        <dbReference type="ChEBI" id="CHEBI:456215"/>
    </ligand>
</feature>
<feature type="binding site" evidence="5">
    <location>
        <begin position="53"/>
        <end position="55"/>
    </location>
    <ligand>
        <name>AMP</name>
        <dbReference type="ChEBI" id="CHEBI:456215"/>
    </ligand>
</feature>
<dbReference type="EMBL" id="JAVDQK010000005">
    <property type="protein sequence ID" value="MDR6219003.1"/>
    <property type="molecule type" value="Genomic_DNA"/>
</dbReference>
<keyword evidence="5" id="KW-0963">Cytoplasm</keyword>
<feature type="binding site" evidence="5">
    <location>
        <position position="31"/>
    </location>
    <ligand>
        <name>AMP</name>
        <dbReference type="ChEBI" id="CHEBI:456215"/>
    </ligand>
</feature>
<dbReference type="HAMAP" id="MF_00235">
    <property type="entry name" value="Adenylate_kinase_Adk"/>
    <property type="match status" value="1"/>
</dbReference>
<dbReference type="SUPFAM" id="SSF52540">
    <property type="entry name" value="P-loop containing nucleoside triphosphate hydrolases"/>
    <property type="match status" value="1"/>
</dbReference>
<evidence type="ECO:0000256" key="6">
    <source>
        <dbReference type="RuleBase" id="RU003330"/>
    </source>
</evidence>
<comment type="similarity">
    <text evidence="5 6">Belongs to the adenylate kinase family.</text>
</comment>
<dbReference type="InterPro" id="IPR027417">
    <property type="entry name" value="P-loop_NTPase"/>
</dbReference>
<feature type="binding site" evidence="5">
    <location>
        <position position="123"/>
    </location>
    <ligand>
        <name>AMP</name>
        <dbReference type="ChEBI" id="CHEBI:456215"/>
    </ligand>
</feature>
<dbReference type="RefSeq" id="WP_309853980.1">
    <property type="nucleotide sequence ID" value="NZ_JAVDQJ010000004.1"/>
</dbReference>
<dbReference type="CDD" id="cd01428">
    <property type="entry name" value="ADK"/>
    <property type="match status" value="1"/>
</dbReference>
<comment type="domain">
    <text evidence="5">Consists of three domains, a large central CORE domain and two small peripheral domains, NMPbind and LID, which undergo movements during catalysis. The LID domain closes over the site of phosphoryl transfer upon ATP binding. Assembling and dissambling the active center during each catalytic cycle provides an effective means to prevent ATP hydrolysis.</text>
</comment>
<evidence type="ECO:0000256" key="2">
    <source>
        <dbReference type="ARBA" id="ARBA00022727"/>
    </source>
</evidence>
<keyword evidence="4 5" id="KW-0418">Kinase</keyword>
<organism evidence="8 9">
    <name type="scientific">Deinococcus soli</name>
    <name type="common">ex Cha et al. 2016</name>
    <dbReference type="NCBI Taxonomy" id="1309411"/>
    <lineage>
        <taxon>Bacteria</taxon>
        <taxon>Thermotogati</taxon>
        <taxon>Deinococcota</taxon>
        <taxon>Deinococci</taxon>
        <taxon>Deinococcales</taxon>
        <taxon>Deinococcaceae</taxon>
        <taxon>Deinococcus</taxon>
    </lineage>
</organism>
<dbReference type="InterPro" id="IPR000850">
    <property type="entry name" value="Adenylat/UMP-CMP_kin"/>
</dbReference>
<comment type="subcellular location">
    <subcellularLocation>
        <location evidence="5 7">Cytoplasm</location>
    </subcellularLocation>
</comment>
<comment type="pathway">
    <text evidence="5">Purine metabolism; AMP biosynthesis via salvage pathway; AMP from ADP: step 1/1.</text>
</comment>
<comment type="function">
    <text evidence="5">Catalyzes the reversible transfer of the terminal phosphate group between ATP and AMP. Plays an important role in cellular energy homeostasis and in adenine nucleotide metabolism.</text>
</comment>
<keyword evidence="2 5" id="KW-0545">Nucleotide biosynthesis</keyword>
<evidence type="ECO:0000313" key="8">
    <source>
        <dbReference type="EMBL" id="MDR6219003.1"/>
    </source>
</evidence>
<proteinExistence type="inferred from homology"/>
<dbReference type="Pfam" id="PF00406">
    <property type="entry name" value="ADK"/>
    <property type="match status" value="1"/>
</dbReference>
<feature type="binding site" evidence="5">
    <location>
        <position position="36"/>
    </location>
    <ligand>
        <name>AMP</name>
        <dbReference type="ChEBI" id="CHEBI:456215"/>
    </ligand>
</feature>
<feature type="binding site" evidence="5">
    <location>
        <begin position="78"/>
        <end position="81"/>
    </location>
    <ligand>
        <name>AMP</name>
        <dbReference type="ChEBI" id="CHEBI:456215"/>
    </ligand>
</feature>
<dbReference type="Proteomes" id="UP001185331">
    <property type="component" value="Unassembled WGS sequence"/>
</dbReference>
<dbReference type="AlphaFoldDB" id="A0AAE4BLI4"/>
<feature type="binding site" evidence="5">
    <location>
        <position position="134"/>
    </location>
    <ligand>
        <name>AMP</name>
        <dbReference type="ChEBI" id="CHEBI:456215"/>
    </ligand>
</feature>
<evidence type="ECO:0000256" key="1">
    <source>
        <dbReference type="ARBA" id="ARBA00022679"/>
    </source>
</evidence>
<keyword evidence="1 5" id="KW-0808">Transferase</keyword>
<evidence type="ECO:0000256" key="4">
    <source>
        <dbReference type="ARBA" id="ARBA00022777"/>
    </source>
</evidence>
<dbReference type="PANTHER" id="PTHR23359">
    <property type="entry name" value="NUCLEOTIDE KINASE"/>
    <property type="match status" value="1"/>
</dbReference>
<comment type="caution">
    <text evidence="5">Lacks conserved residue(s) required for the propagation of feature annotation.</text>
</comment>
<feature type="binding site" evidence="5">
    <location>
        <position position="117"/>
    </location>
    <ligand>
        <name>ATP</name>
        <dbReference type="ChEBI" id="CHEBI:30616"/>
    </ligand>
</feature>
<keyword evidence="3 5" id="KW-0547">Nucleotide-binding</keyword>
<dbReference type="EC" id="2.7.4.3" evidence="5 7"/>
<evidence type="ECO:0000256" key="5">
    <source>
        <dbReference type="HAMAP-Rule" id="MF_00235"/>
    </source>
</evidence>
<dbReference type="GO" id="GO:0005524">
    <property type="term" value="F:ATP binding"/>
    <property type="evidence" value="ECO:0007669"/>
    <property type="project" value="UniProtKB-UniRule"/>
</dbReference>
<dbReference type="InterPro" id="IPR033690">
    <property type="entry name" value="Adenylat_kinase_CS"/>
</dbReference>
<reference evidence="8" key="1">
    <citation type="submission" date="2023-07" db="EMBL/GenBank/DDBJ databases">
        <title>Sorghum-associated microbial communities from plants grown in Nebraska, USA.</title>
        <authorList>
            <person name="Schachtman D."/>
        </authorList>
    </citation>
    <scope>NUCLEOTIDE SEQUENCE</scope>
    <source>
        <strain evidence="8">BE330</strain>
    </source>
</reference>
<dbReference type="GO" id="GO:0005737">
    <property type="term" value="C:cytoplasm"/>
    <property type="evidence" value="ECO:0007669"/>
    <property type="project" value="UniProtKB-SubCell"/>
</dbReference>
<comment type="catalytic activity">
    <reaction evidence="5 7">
        <text>AMP + ATP = 2 ADP</text>
        <dbReference type="Rhea" id="RHEA:12973"/>
        <dbReference type="ChEBI" id="CHEBI:30616"/>
        <dbReference type="ChEBI" id="CHEBI:456215"/>
        <dbReference type="ChEBI" id="CHEBI:456216"/>
        <dbReference type="EC" id="2.7.4.3"/>
    </reaction>
</comment>